<proteinExistence type="predicted"/>
<evidence type="ECO:0000313" key="3">
    <source>
        <dbReference type="Proteomes" id="UP000196027"/>
    </source>
</evidence>
<keyword evidence="1" id="KW-1133">Transmembrane helix</keyword>
<feature type="transmembrane region" description="Helical" evidence="1">
    <location>
        <begin position="485"/>
        <end position="504"/>
    </location>
</feature>
<protein>
    <submittedName>
        <fullName evidence="2">CreD family inner membrane protein</fullName>
    </submittedName>
</protein>
<dbReference type="RefSeq" id="WP_087461392.1">
    <property type="nucleotide sequence ID" value="NZ_CP021425.1"/>
</dbReference>
<dbReference type="NCBIfam" id="NF008712">
    <property type="entry name" value="PRK11715.1-1"/>
    <property type="match status" value="1"/>
</dbReference>
<keyword evidence="3" id="KW-1185">Reference proteome</keyword>
<keyword evidence="1" id="KW-0812">Transmembrane</keyword>
<dbReference type="InterPro" id="IPR010364">
    <property type="entry name" value="Uncharacterised_IM_CreD"/>
</dbReference>
<feature type="transmembrane region" description="Helical" evidence="1">
    <location>
        <begin position="458"/>
        <end position="479"/>
    </location>
</feature>
<evidence type="ECO:0000313" key="2">
    <source>
        <dbReference type="EMBL" id="ARU56406.1"/>
    </source>
</evidence>
<feature type="transmembrane region" description="Helical" evidence="1">
    <location>
        <begin position="308"/>
        <end position="326"/>
    </location>
</feature>
<feature type="transmembrane region" description="Helical" evidence="1">
    <location>
        <begin position="432"/>
        <end position="451"/>
    </location>
</feature>
<feature type="transmembrane region" description="Helical" evidence="1">
    <location>
        <begin position="359"/>
        <end position="378"/>
    </location>
</feature>
<dbReference type="EMBL" id="CP021425">
    <property type="protein sequence ID" value="ARU56406.1"/>
    <property type="molecule type" value="Genomic_DNA"/>
</dbReference>
<dbReference type="KEGG" id="ome:OLMES_2343"/>
<keyword evidence="1" id="KW-0472">Membrane</keyword>
<organism evidence="2 3">
    <name type="scientific">Oleiphilus messinensis</name>
    <dbReference type="NCBI Taxonomy" id="141451"/>
    <lineage>
        <taxon>Bacteria</taxon>
        <taxon>Pseudomonadati</taxon>
        <taxon>Pseudomonadota</taxon>
        <taxon>Gammaproteobacteria</taxon>
        <taxon>Oceanospirillales</taxon>
        <taxon>Oleiphilaceae</taxon>
        <taxon>Oleiphilus</taxon>
    </lineage>
</organism>
<feature type="transmembrane region" description="Helical" evidence="1">
    <location>
        <begin position="407"/>
        <end position="426"/>
    </location>
</feature>
<dbReference type="Pfam" id="PF06123">
    <property type="entry name" value="CreD"/>
    <property type="match status" value="1"/>
</dbReference>
<evidence type="ECO:0000256" key="1">
    <source>
        <dbReference type="SAM" id="Phobius"/>
    </source>
</evidence>
<dbReference type="GO" id="GO:0005886">
    <property type="term" value="C:plasma membrane"/>
    <property type="evidence" value="ECO:0007669"/>
    <property type="project" value="TreeGrafter"/>
</dbReference>
<dbReference type="OrthoDB" id="9791851at2"/>
<name>A0A1Y0I9G8_9GAMM</name>
<dbReference type="AlphaFoldDB" id="A0A1Y0I9G8"/>
<reference evidence="2 3" key="1">
    <citation type="submission" date="2017-05" db="EMBL/GenBank/DDBJ databases">
        <title>Genomic insights into alkan degradation activity of Oleiphilus messinensis.</title>
        <authorList>
            <person name="Kozyavkin S.A."/>
            <person name="Slesarev A.I."/>
            <person name="Golyshin P.N."/>
            <person name="Korzhenkov A."/>
            <person name="Golyshina O.N."/>
            <person name="Toshchakov S.V."/>
        </authorList>
    </citation>
    <scope>NUCLEOTIDE SEQUENCE [LARGE SCALE GENOMIC DNA]</scope>
    <source>
        <strain evidence="2 3">ME102</strain>
    </source>
</reference>
<sequence length="544" mass="61198">MNKVFLIKLTVIVAIALLILIPLQSVEYKVWERSNYRHQAEASISESWTANQALIGPIYIQPYAYPYREKIWDENLKKYVYQQRMLTNKLYLVPDDLQVIQAVKSDIRYRGIYEIPVFRNQIQVSGTFSNQRLLDLVKAQPDVEFKVPYLAVAVSDERGIVDVESLQFGQQNPGWNSGSLMSTVTGGLHARLAKPETTDVEKYNFNFALAIRGMGEMAIAPVGRLNDISMQSDWPHPSFGGRFLPESRTLEHDGFQARWRLSEFASGIAAKVSECERGTCEALMSADLNVSLVNPVDVYTLSLRSLRYAYLFVILTFTAFLMFEILKGVSIHPIQYTMVGLALSMFYLLLVALSEHISFTYSYLIAAVACVLLLGYYWSHVLKGFTRASGFCFLMFEILKGVSIHPIQYTMVGLALSMFYLLLVALSEHISFTYSYLIAAVACVLLLGYYWSHVLKGFTRASGFCVVLAIMYGVLFVILNSEDHALLMGALLMFTLLAAVMVLTRRVDWYAVSLSAAEKLKQSHGLSRAHKEQVSAPDAGISHD</sequence>
<dbReference type="PANTHER" id="PTHR30092:SF0">
    <property type="entry name" value="INNER MEMBRANE PROTEIN CRED"/>
    <property type="match status" value="1"/>
</dbReference>
<dbReference type="PANTHER" id="PTHR30092">
    <property type="entry name" value="INNER MEMBRANE PROTEIN CRED"/>
    <property type="match status" value="1"/>
</dbReference>
<accession>A0A1Y0I9G8</accession>
<feature type="transmembrane region" description="Helical" evidence="1">
    <location>
        <begin position="333"/>
        <end position="353"/>
    </location>
</feature>
<gene>
    <name evidence="2" type="primary">creD</name>
    <name evidence="2" type="ORF">OLMES_2343</name>
</gene>
<dbReference type="Proteomes" id="UP000196027">
    <property type="component" value="Chromosome"/>
</dbReference>